<name>A0A840WBP3_9ACTN</name>
<sequence length="203" mass="22367">MNDLRTRKARGLNAVRRRLGKVQIPVALGMTVVWMLLFKGFEPRPESLGIAVLGFLVSAVIMMVFPMPPISPGFRFWPVQCVRLFFHVLWKMAVASSQVTLQVFRPGPPVRSSVVAVRLRTDSDLMLVCTAITTSVIPGSVIVEVAQPEHTLYVHVLGAESEAEVRNAKQIILTLEERIVRALGTRENIADLEAATPAGEENA</sequence>
<protein>
    <submittedName>
        <fullName evidence="8">Multicomponent Na+:H+ antiporter subunit E</fullName>
    </submittedName>
</protein>
<dbReference type="GO" id="GO:0008324">
    <property type="term" value="F:monoatomic cation transmembrane transporter activity"/>
    <property type="evidence" value="ECO:0007669"/>
    <property type="project" value="InterPro"/>
</dbReference>
<keyword evidence="3" id="KW-1003">Cell membrane</keyword>
<dbReference type="PANTHER" id="PTHR34584">
    <property type="entry name" value="NA(+)/H(+) ANTIPORTER SUBUNIT E1"/>
    <property type="match status" value="1"/>
</dbReference>
<dbReference type="PANTHER" id="PTHR34584:SF1">
    <property type="entry name" value="NA(+)_H(+) ANTIPORTER SUBUNIT E1"/>
    <property type="match status" value="1"/>
</dbReference>
<feature type="transmembrane region" description="Helical" evidence="7">
    <location>
        <begin position="21"/>
        <end position="41"/>
    </location>
</feature>
<feature type="transmembrane region" description="Helical" evidence="7">
    <location>
        <begin position="47"/>
        <end position="65"/>
    </location>
</feature>
<reference evidence="8 9" key="1">
    <citation type="submission" date="2020-08" db="EMBL/GenBank/DDBJ databases">
        <title>Sequencing the genomes of 1000 actinobacteria strains.</title>
        <authorList>
            <person name="Klenk H.-P."/>
        </authorList>
    </citation>
    <scope>NUCLEOTIDE SEQUENCE [LARGE SCALE GENOMIC DNA]</scope>
    <source>
        <strain evidence="8 9">DSM 44598</strain>
    </source>
</reference>
<dbReference type="InterPro" id="IPR002758">
    <property type="entry name" value="Cation_antiport_E"/>
</dbReference>
<comment type="subcellular location">
    <subcellularLocation>
        <location evidence="1">Cell membrane</location>
        <topology evidence="1">Multi-pass membrane protein</topology>
    </subcellularLocation>
</comment>
<keyword evidence="9" id="KW-1185">Reference proteome</keyword>
<keyword evidence="4 7" id="KW-0812">Transmembrane</keyword>
<proteinExistence type="inferred from homology"/>
<evidence type="ECO:0000256" key="4">
    <source>
        <dbReference type="ARBA" id="ARBA00022692"/>
    </source>
</evidence>
<evidence type="ECO:0000256" key="2">
    <source>
        <dbReference type="ARBA" id="ARBA00006228"/>
    </source>
</evidence>
<keyword evidence="6 7" id="KW-0472">Membrane</keyword>
<accession>A0A840WBP3</accession>
<dbReference type="AlphaFoldDB" id="A0A840WBP3"/>
<dbReference type="Pfam" id="PF01899">
    <property type="entry name" value="MNHE"/>
    <property type="match status" value="1"/>
</dbReference>
<evidence type="ECO:0000313" key="8">
    <source>
        <dbReference type="EMBL" id="MBB5494460.1"/>
    </source>
</evidence>
<dbReference type="GO" id="GO:0005886">
    <property type="term" value="C:plasma membrane"/>
    <property type="evidence" value="ECO:0007669"/>
    <property type="project" value="UniProtKB-SubCell"/>
</dbReference>
<comment type="caution">
    <text evidence="8">The sequence shown here is derived from an EMBL/GenBank/DDBJ whole genome shotgun (WGS) entry which is preliminary data.</text>
</comment>
<dbReference type="EMBL" id="JACHDO010000001">
    <property type="protein sequence ID" value="MBB5494460.1"/>
    <property type="molecule type" value="Genomic_DNA"/>
</dbReference>
<comment type="similarity">
    <text evidence="2">Belongs to the CPA3 antiporters (TC 2.A.63) subunit E family.</text>
</comment>
<evidence type="ECO:0000256" key="1">
    <source>
        <dbReference type="ARBA" id="ARBA00004651"/>
    </source>
</evidence>
<gene>
    <name evidence="8" type="ORF">HNR07_005597</name>
</gene>
<evidence type="ECO:0000256" key="7">
    <source>
        <dbReference type="SAM" id="Phobius"/>
    </source>
</evidence>
<dbReference type="RefSeq" id="WP_184367989.1">
    <property type="nucleotide sequence ID" value="NZ_BAAAKM010000012.1"/>
</dbReference>
<evidence type="ECO:0000256" key="3">
    <source>
        <dbReference type="ARBA" id="ARBA00022475"/>
    </source>
</evidence>
<organism evidence="8 9">
    <name type="scientific">Nocardiopsis metallicus</name>
    <dbReference type="NCBI Taxonomy" id="179819"/>
    <lineage>
        <taxon>Bacteria</taxon>
        <taxon>Bacillati</taxon>
        <taxon>Actinomycetota</taxon>
        <taxon>Actinomycetes</taxon>
        <taxon>Streptosporangiales</taxon>
        <taxon>Nocardiopsidaceae</taxon>
        <taxon>Nocardiopsis</taxon>
    </lineage>
</organism>
<keyword evidence="5 7" id="KW-1133">Transmembrane helix</keyword>
<dbReference type="Proteomes" id="UP000579647">
    <property type="component" value="Unassembled WGS sequence"/>
</dbReference>
<evidence type="ECO:0000256" key="6">
    <source>
        <dbReference type="ARBA" id="ARBA00023136"/>
    </source>
</evidence>
<evidence type="ECO:0000313" key="9">
    <source>
        <dbReference type="Proteomes" id="UP000579647"/>
    </source>
</evidence>
<dbReference type="NCBIfam" id="NF006521">
    <property type="entry name" value="PRK08965.1-5"/>
    <property type="match status" value="1"/>
</dbReference>
<evidence type="ECO:0000256" key="5">
    <source>
        <dbReference type="ARBA" id="ARBA00022989"/>
    </source>
</evidence>